<dbReference type="GO" id="GO:0050660">
    <property type="term" value="F:flavin adenine dinucleotide binding"/>
    <property type="evidence" value="ECO:0007669"/>
    <property type="project" value="InterPro"/>
</dbReference>
<dbReference type="InterPro" id="IPR045170">
    <property type="entry name" value="MTOX"/>
</dbReference>
<dbReference type="Proteomes" id="UP000481858">
    <property type="component" value="Unassembled WGS sequence"/>
</dbReference>
<keyword evidence="5" id="KW-0560">Oxidoreductase</keyword>
<feature type="domain" description="FAD dependent oxidoreductase" evidence="7">
    <location>
        <begin position="330"/>
        <end position="712"/>
    </location>
</feature>
<protein>
    <recommendedName>
        <fullName evidence="7">FAD dependent oxidoreductase domain-containing protein</fullName>
    </recommendedName>
</protein>
<evidence type="ECO:0000313" key="9">
    <source>
        <dbReference type="Proteomes" id="UP000481858"/>
    </source>
</evidence>
<dbReference type="PANTHER" id="PTHR10961">
    <property type="entry name" value="PEROXISOMAL SARCOSINE OXIDASE"/>
    <property type="match status" value="1"/>
</dbReference>
<reference evidence="8 9" key="1">
    <citation type="submission" date="2019-12" db="EMBL/GenBank/DDBJ databases">
        <title>Draft genome sequence of the ascomycete Xylaria multiplex DSM 110363.</title>
        <authorList>
            <person name="Buettner E."/>
            <person name="Kellner H."/>
        </authorList>
    </citation>
    <scope>NUCLEOTIDE SEQUENCE [LARGE SCALE GENOMIC DNA]</scope>
    <source>
        <strain evidence="8 9">DSM 110363</strain>
    </source>
</reference>
<evidence type="ECO:0000259" key="7">
    <source>
        <dbReference type="Pfam" id="PF01266"/>
    </source>
</evidence>
<evidence type="ECO:0000256" key="6">
    <source>
        <dbReference type="SAM" id="MobiDB-lite"/>
    </source>
</evidence>
<feature type="region of interest" description="Disordered" evidence="6">
    <location>
        <begin position="137"/>
        <end position="161"/>
    </location>
</feature>
<dbReference type="EMBL" id="WUBL01000027">
    <property type="protein sequence ID" value="KAF2970094.1"/>
    <property type="molecule type" value="Genomic_DNA"/>
</dbReference>
<comment type="similarity">
    <text evidence="2">Belongs to the MSOX/MTOX family.</text>
</comment>
<keyword evidence="9" id="KW-1185">Reference proteome</keyword>
<dbReference type="InterPro" id="IPR036188">
    <property type="entry name" value="FAD/NAD-bd_sf"/>
</dbReference>
<evidence type="ECO:0000256" key="1">
    <source>
        <dbReference type="ARBA" id="ARBA00001974"/>
    </source>
</evidence>
<proteinExistence type="inferred from homology"/>
<evidence type="ECO:0000313" key="8">
    <source>
        <dbReference type="EMBL" id="KAF2970094.1"/>
    </source>
</evidence>
<keyword evidence="4" id="KW-0274">FAD</keyword>
<keyword evidence="3" id="KW-0285">Flavoprotein</keyword>
<dbReference type="PANTHER" id="PTHR10961:SF37">
    <property type="entry name" value="FAD DEPENDENT OXIDOREDUCTASE DOMAIN-CONTAINING PROTEIN"/>
    <property type="match status" value="1"/>
</dbReference>
<organism evidence="8 9">
    <name type="scientific">Xylaria multiplex</name>
    <dbReference type="NCBI Taxonomy" id="323545"/>
    <lineage>
        <taxon>Eukaryota</taxon>
        <taxon>Fungi</taxon>
        <taxon>Dikarya</taxon>
        <taxon>Ascomycota</taxon>
        <taxon>Pezizomycotina</taxon>
        <taxon>Sordariomycetes</taxon>
        <taxon>Xylariomycetidae</taxon>
        <taxon>Xylariales</taxon>
        <taxon>Xylariaceae</taxon>
        <taxon>Xylaria</taxon>
    </lineage>
</organism>
<name>A0A7C8N0F7_9PEZI</name>
<dbReference type="InterPro" id="IPR006076">
    <property type="entry name" value="FAD-dep_OxRdtase"/>
</dbReference>
<comment type="cofactor">
    <cofactor evidence="1">
        <name>FAD</name>
        <dbReference type="ChEBI" id="CHEBI:57692"/>
    </cofactor>
</comment>
<dbReference type="AlphaFoldDB" id="A0A7C8N0F7"/>
<evidence type="ECO:0000256" key="3">
    <source>
        <dbReference type="ARBA" id="ARBA00022630"/>
    </source>
</evidence>
<feature type="compositionally biased region" description="Low complexity" evidence="6">
    <location>
        <begin position="137"/>
        <end position="148"/>
    </location>
</feature>
<gene>
    <name evidence="8" type="ORF">GQX73_g3415</name>
</gene>
<dbReference type="OrthoDB" id="2219495at2759"/>
<dbReference type="SUPFAM" id="SSF51905">
    <property type="entry name" value="FAD/NAD(P)-binding domain"/>
    <property type="match status" value="1"/>
</dbReference>
<dbReference type="Gene3D" id="3.30.9.10">
    <property type="entry name" value="D-Amino Acid Oxidase, subunit A, domain 2"/>
    <property type="match status" value="1"/>
</dbReference>
<sequence>MGAPFAPFMEQLLRVDQRHTSKESSWLDAIVRKELVEINILIQEFEPSDCLLTNLGEYLCRATEITSQLAYRMANGNHISTYAQLNVNQMHKQTDLSELGTLDSIALKHTTLKLLAEKLDCASKDIRQTWKACIATPSSPSANRASASGDRDNTVLPVSNTGPSISPFLHETVAGPSNQPIVDVQQQQIQPIDEQEPPPTAAEPSDAAVENLLSEAANTRDRSFQERLQDIDTQYNACLTPPAVDLWNRNYRDVPISYEQIINEERSVAEARVLIDTSTAKLQHTTKVDINGEASKRMEIDLSYIGAWVDTIKIKLVPNSLYYPSFLMADYIVVGAGVFGVSTALHLATSEPNATVYLVDRSPCPYPSAASSDLNKIVRADYDDIFYMRLALEALHEWNNNPLYKPFFHETGMLFAEEIGMGHASLNNYKKLGINPGAEIFTPSQALEKFPIFKKANWTGVKDNYYNPRSGWGEADPAARAVVQAALSAGVQYIQKTVERLIFDEENACVGIRTDDNNEMRAKAIILCTGAWTAQLIADSAPHNRDLQVDGRMVAAAATSCIVQCDPDYLHLYRDAPVHFLGMSHTHGESIPPTIDGKLKFNFEVSFTNKQYHKASNQTISVPPMRTSQSTWSQDVPDELKGKVRKVVEHVYGTAALGLKFESYRMCWDAVTPNQDWIISPHPACKGLYIAGGGSFHSWKFLPVMGKYVTQMLKGQLTAEQAEKWAWDRKNEGAACIMYIPQNDLKDYL</sequence>
<accession>A0A7C8N0F7</accession>
<comment type="caution">
    <text evidence="8">The sequence shown here is derived from an EMBL/GenBank/DDBJ whole genome shotgun (WGS) entry which is preliminary data.</text>
</comment>
<dbReference type="GO" id="GO:0051698">
    <property type="term" value="F:saccharopine oxidase activity"/>
    <property type="evidence" value="ECO:0007669"/>
    <property type="project" value="TreeGrafter"/>
</dbReference>
<dbReference type="GO" id="GO:0008115">
    <property type="term" value="F:sarcosine oxidase activity"/>
    <property type="evidence" value="ECO:0007669"/>
    <property type="project" value="TreeGrafter"/>
</dbReference>
<dbReference type="Pfam" id="PF01266">
    <property type="entry name" value="DAO"/>
    <property type="match status" value="1"/>
</dbReference>
<evidence type="ECO:0000256" key="5">
    <source>
        <dbReference type="ARBA" id="ARBA00023002"/>
    </source>
</evidence>
<evidence type="ECO:0000256" key="4">
    <source>
        <dbReference type="ARBA" id="ARBA00022827"/>
    </source>
</evidence>
<evidence type="ECO:0000256" key="2">
    <source>
        <dbReference type="ARBA" id="ARBA00010989"/>
    </source>
</evidence>
<dbReference type="InParanoid" id="A0A7C8N0F7"/>
<dbReference type="Gene3D" id="3.50.50.60">
    <property type="entry name" value="FAD/NAD(P)-binding domain"/>
    <property type="match status" value="1"/>
</dbReference>